<accession>H3NM88</accession>
<proteinExistence type="predicted"/>
<evidence type="ECO:0000313" key="1">
    <source>
        <dbReference type="EMBL" id="EHR35497.1"/>
    </source>
</evidence>
<keyword evidence="2" id="KW-1185">Reference proteome</keyword>
<dbReference type="RefSeq" id="WP_005397557.1">
    <property type="nucleotide sequence ID" value="NZ_JH601088.1"/>
</dbReference>
<comment type="caution">
    <text evidence="1">The sequence shown here is derived from an EMBL/GenBank/DDBJ whole genome shotgun (WGS) entry which is preliminary data.</text>
</comment>
<dbReference type="Proteomes" id="UP000004191">
    <property type="component" value="Unassembled WGS sequence"/>
</dbReference>
<dbReference type="STRING" id="883114.HMPREF9709_00449"/>
<dbReference type="OrthoDB" id="9794671at2"/>
<evidence type="ECO:0008006" key="3">
    <source>
        <dbReference type="Google" id="ProtNLM"/>
    </source>
</evidence>
<evidence type="ECO:0000313" key="2">
    <source>
        <dbReference type="Proteomes" id="UP000004191"/>
    </source>
</evidence>
<organism evidence="1 2">
    <name type="scientific">Helcococcus kunzii ATCC 51366</name>
    <dbReference type="NCBI Taxonomy" id="883114"/>
    <lineage>
        <taxon>Bacteria</taxon>
        <taxon>Bacillati</taxon>
        <taxon>Bacillota</taxon>
        <taxon>Tissierellia</taxon>
        <taxon>Tissierellales</taxon>
        <taxon>Peptoniphilaceae</taxon>
        <taxon>Helcococcus</taxon>
    </lineage>
</organism>
<sequence>MKRIYLLLILIFLLSACDRKNDEADLTSGPTSKYDKVQVGTTKADEQFAKLKKKNGKGENKIIKTVRPEVARFVEEQFKQENIIDKDLDKLQYKINKKAISTSFDDDAKHIFRNIGFDYDINVKKLEKSYSLDDFINENKKKDDKLKIVEMKAYDKVLVENIGNDSFSAKLIALYKKGESSYSLTFSSEKMSIAEIIMLSEKFSEFIK</sequence>
<gene>
    <name evidence="1" type="ORF">HMPREF9709_00449</name>
</gene>
<dbReference type="AlphaFoldDB" id="H3NM88"/>
<dbReference type="PROSITE" id="PS51257">
    <property type="entry name" value="PROKAR_LIPOPROTEIN"/>
    <property type="match status" value="1"/>
</dbReference>
<reference evidence="1 2" key="1">
    <citation type="submission" date="2012-01" db="EMBL/GenBank/DDBJ databases">
        <title>The Genome Sequence of Helcococcus kunzii ATCC 51366.</title>
        <authorList>
            <consortium name="The Broad Institute Genome Sequencing Platform"/>
            <person name="Earl A."/>
            <person name="Ward D."/>
            <person name="Feldgarden M."/>
            <person name="Gevers D."/>
            <person name="Huys G."/>
            <person name="Young S.K."/>
            <person name="Zeng Q."/>
            <person name="Gargeya S."/>
            <person name="Fitzgerald M."/>
            <person name="Haas B."/>
            <person name="Abouelleil A."/>
            <person name="Alvarado L."/>
            <person name="Arachchi H.M."/>
            <person name="Berlin A."/>
            <person name="Chapman S.B."/>
            <person name="Gearin G."/>
            <person name="Goldberg J."/>
            <person name="Griggs A."/>
            <person name="Gujja S."/>
            <person name="Hansen M."/>
            <person name="Heiman D."/>
            <person name="Howarth C."/>
            <person name="Larimer J."/>
            <person name="Lui A."/>
            <person name="MacDonald P.J.P."/>
            <person name="McCowen C."/>
            <person name="Montmayeur A."/>
            <person name="Murphy C."/>
            <person name="Neiman D."/>
            <person name="Pearson M."/>
            <person name="Priest M."/>
            <person name="Roberts A."/>
            <person name="Saif S."/>
            <person name="Shea T."/>
            <person name="Sisk P."/>
            <person name="Stolte C."/>
            <person name="Sykes S."/>
            <person name="Wortman J."/>
            <person name="Nusbaum C."/>
            <person name="Birren B."/>
        </authorList>
    </citation>
    <scope>NUCLEOTIDE SEQUENCE [LARGE SCALE GENOMIC DNA]</scope>
    <source>
        <strain evidence="1 2">ATCC 51366</strain>
    </source>
</reference>
<dbReference type="GeneID" id="96998467"/>
<protein>
    <recommendedName>
        <fullName evidence="3">Lipoprotein</fullName>
    </recommendedName>
</protein>
<dbReference type="HOGENOM" id="CLU_1319458_0_0_9"/>
<dbReference type="EMBL" id="AGEI01000012">
    <property type="protein sequence ID" value="EHR35497.1"/>
    <property type="molecule type" value="Genomic_DNA"/>
</dbReference>
<name>H3NM88_9FIRM</name>